<keyword evidence="9" id="KW-0442">Lipid degradation</keyword>
<comment type="subcellular location">
    <subcellularLocation>
        <location evidence="2">Cell membrane</location>
        <topology evidence="2">Multi-pass membrane protein</topology>
    </subcellularLocation>
</comment>
<evidence type="ECO:0000256" key="4">
    <source>
        <dbReference type="ARBA" id="ARBA00022553"/>
    </source>
</evidence>
<evidence type="ECO:0000256" key="3">
    <source>
        <dbReference type="ARBA" id="ARBA00022475"/>
    </source>
</evidence>
<dbReference type="Proteomes" id="UP000654075">
    <property type="component" value="Unassembled WGS sequence"/>
</dbReference>
<evidence type="ECO:0000256" key="14">
    <source>
        <dbReference type="ARBA" id="ARBA00026104"/>
    </source>
</evidence>
<dbReference type="InterPro" id="IPR029058">
    <property type="entry name" value="AB_hydrolase_fold"/>
</dbReference>
<sequence length="734" mass="79284">MSRSCLPGLPALPWCLGSDPRNTLVLDLPQGAGLPLAPFQCVLVKSKSQVQRVSIVPLHGDSAQSYIVCPKYQPMQVRNGDRLVCPDWVFELKIEPDLDTRTSKLFVLTEQGTCYEAPAEGCHIGVSERSRRRPYQPAIPSAKLVLTERTQNMAEVHLALRYDQPMDRWTVVDHSPDQMGLLLEMKTGTALHIRCPEAYGLSSARCCWKLRSVGAGLSLGVAATAVPLRQIIRSDMLMQLRRAVPVLGGGLALTTLPSPKESRAVSKFVAEKQLPFVAREQLASQAKGFVASLHAEGLKQVMDKVKAEYGEELFDMLQALSEVTQKASSDLNVSGMKYGMMPSLPLVRLQHVTKDPPKTAGQLMKDPDLAAQARHWADFALGAYGAAPPEVAEDADDRTKVSKALGFALRSVVDVKMASLPATGVATPGHFVAIDSQRRAVVLGVRGTVNLSDAITDAVGNSVAFPEYPGVETHQAILNSARAVLQRTRGALVDALAANPGFGVVITGHSLGAGTAILCTLLLEASPLPGNPRLRCFAYAPPPVLSAPKAPAVAAVEINAFVNRHDVVPRMSLHNVFMLGKEAVAIDQLDLGILERIDLIRKGETLQGERPNQSGACYMTEGDNDNNNNNIDNNNNINNNKAKVIRAVARAKEQAKAEKHSELVAHFVPGRVFWIQSSEGNPGAVLASSCEEFQEILIVASVAPLEDHLMSNYRKALEAFPPPTVTFPPEASKR</sequence>
<comment type="cofactor">
    <cofactor evidence="1">
        <name>Ca(2+)</name>
        <dbReference type="ChEBI" id="CHEBI:29108"/>
    </cofactor>
</comment>
<keyword evidence="17" id="KW-1185">Reference proteome</keyword>
<comment type="catalytic activity">
    <reaction evidence="13">
        <text>a 1,2-diacyl-sn-glycerol + H2O = a 2-acylglycerol + a fatty acid + H(+)</text>
        <dbReference type="Rhea" id="RHEA:33275"/>
        <dbReference type="ChEBI" id="CHEBI:15377"/>
        <dbReference type="ChEBI" id="CHEBI:15378"/>
        <dbReference type="ChEBI" id="CHEBI:17389"/>
        <dbReference type="ChEBI" id="CHEBI:17815"/>
        <dbReference type="ChEBI" id="CHEBI:28868"/>
        <dbReference type="EC" id="3.1.1.116"/>
    </reaction>
    <physiologicalReaction direction="left-to-right" evidence="13">
        <dbReference type="Rhea" id="RHEA:33276"/>
    </physiologicalReaction>
</comment>
<dbReference type="CDD" id="cd00519">
    <property type="entry name" value="Lipase_3"/>
    <property type="match status" value="1"/>
</dbReference>
<dbReference type="InterPro" id="IPR002921">
    <property type="entry name" value="Fungal_lipase-type"/>
</dbReference>
<evidence type="ECO:0000256" key="6">
    <source>
        <dbReference type="ARBA" id="ARBA00022723"/>
    </source>
</evidence>
<dbReference type="GO" id="GO:0005886">
    <property type="term" value="C:plasma membrane"/>
    <property type="evidence" value="ECO:0007669"/>
    <property type="project" value="UniProtKB-SubCell"/>
</dbReference>
<dbReference type="SUPFAM" id="SSF53474">
    <property type="entry name" value="alpha/beta-Hydrolases"/>
    <property type="match status" value="1"/>
</dbReference>
<evidence type="ECO:0000256" key="5">
    <source>
        <dbReference type="ARBA" id="ARBA00022692"/>
    </source>
</evidence>
<dbReference type="GO" id="GO:0016298">
    <property type="term" value="F:lipase activity"/>
    <property type="evidence" value="ECO:0007669"/>
    <property type="project" value="TreeGrafter"/>
</dbReference>
<evidence type="ECO:0000256" key="10">
    <source>
        <dbReference type="ARBA" id="ARBA00022989"/>
    </source>
</evidence>
<dbReference type="InterPro" id="IPR052214">
    <property type="entry name" value="DAG_Lipase-Related"/>
</dbReference>
<evidence type="ECO:0000256" key="13">
    <source>
        <dbReference type="ARBA" id="ARBA00024531"/>
    </source>
</evidence>
<evidence type="ECO:0000256" key="8">
    <source>
        <dbReference type="ARBA" id="ARBA00022837"/>
    </source>
</evidence>
<dbReference type="PANTHER" id="PTHR45792">
    <property type="entry name" value="DIACYLGLYCEROL LIPASE HOMOLOG-RELATED"/>
    <property type="match status" value="1"/>
</dbReference>
<keyword evidence="4" id="KW-0597">Phosphoprotein</keyword>
<dbReference type="PANTHER" id="PTHR45792:SF8">
    <property type="entry name" value="DIACYLGLYCEROL LIPASE-ALPHA"/>
    <property type="match status" value="1"/>
</dbReference>
<name>A0A813EXI9_POLGL</name>
<dbReference type="AlphaFoldDB" id="A0A813EXI9"/>
<dbReference type="GO" id="GO:0016042">
    <property type="term" value="P:lipid catabolic process"/>
    <property type="evidence" value="ECO:0007669"/>
    <property type="project" value="UniProtKB-KW"/>
</dbReference>
<dbReference type="Gene3D" id="3.40.50.1820">
    <property type="entry name" value="alpha/beta hydrolase"/>
    <property type="match status" value="1"/>
</dbReference>
<dbReference type="OrthoDB" id="438440at2759"/>
<evidence type="ECO:0000256" key="7">
    <source>
        <dbReference type="ARBA" id="ARBA00022801"/>
    </source>
</evidence>
<evidence type="ECO:0000313" key="17">
    <source>
        <dbReference type="Proteomes" id="UP000654075"/>
    </source>
</evidence>
<keyword evidence="7" id="KW-0378">Hydrolase</keyword>
<keyword evidence="10" id="KW-1133">Transmembrane helix</keyword>
<evidence type="ECO:0000313" key="16">
    <source>
        <dbReference type="EMBL" id="CAE8603534.1"/>
    </source>
</evidence>
<keyword evidence="8" id="KW-0106">Calcium</keyword>
<keyword evidence="3" id="KW-1003">Cell membrane</keyword>
<evidence type="ECO:0000256" key="2">
    <source>
        <dbReference type="ARBA" id="ARBA00004651"/>
    </source>
</evidence>
<evidence type="ECO:0000256" key="11">
    <source>
        <dbReference type="ARBA" id="ARBA00023098"/>
    </source>
</evidence>
<protein>
    <recommendedName>
        <fullName evidence="14">sn-1-specific diacylglycerol lipase</fullName>
        <ecNumber evidence="14">3.1.1.116</ecNumber>
    </recommendedName>
</protein>
<dbReference type="EMBL" id="CAJNNV010015501">
    <property type="protein sequence ID" value="CAE8603534.1"/>
    <property type="molecule type" value="Genomic_DNA"/>
</dbReference>
<reference evidence="16" key="1">
    <citation type="submission" date="2021-02" db="EMBL/GenBank/DDBJ databases">
        <authorList>
            <person name="Dougan E. K."/>
            <person name="Rhodes N."/>
            <person name="Thang M."/>
            <person name="Chan C."/>
        </authorList>
    </citation>
    <scope>NUCLEOTIDE SEQUENCE</scope>
</reference>
<keyword evidence="11" id="KW-0443">Lipid metabolism</keyword>
<organism evidence="16 17">
    <name type="scientific">Polarella glacialis</name>
    <name type="common">Dinoflagellate</name>
    <dbReference type="NCBI Taxonomy" id="89957"/>
    <lineage>
        <taxon>Eukaryota</taxon>
        <taxon>Sar</taxon>
        <taxon>Alveolata</taxon>
        <taxon>Dinophyceae</taxon>
        <taxon>Suessiales</taxon>
        <taxon>Suessiaceae</taxon>
        <taxon>Polarella</taxon>
    </lineage>
</organism>
<evidence type="ECO:0000259" key="15">
    <source>
        <dbReference type="Pfam" id="PF01764"/>
    </source>
</evidence>
<proteinExistence type="predicted"/>
<evidence type="ECO:0000256" key="9">
    <source>
        <dbReference type="ARBA" id="ARBA00022963"/>
    </source>
</evidence>
<evidence type="ECO:0000256" key="1">
    <source>
        <dbReference type="ARBA" id="ARBA00001913"/>
    </source>
</evidence>
<feature type="domain" description="Fungal lipase-type" evidence="15">
    <location>
        <begin position="442"/>
        <end position="573"/>
    </location>
</feature>
<accession>A0A813EXI9</accession>
<gene>
    <name evidence="16" type="ORF">PGLA1383_LOCUS21741</name>
</gene>
<keyword evidence="12" id="KW-0472">Membrane</keyword>
<evidence type="ECO:0000256" key="12">
    <source>
        <dbReference type="ARBA" id="ARBA00023136"/>
    </source>
</evidence>
<dbReference type="GO" id="GO:0046872">
    <property type="term" value="F:metal ion binding"/>
    <property type="evidence" value="ECO:0007669"/>
    <property type="project" value="UniProtKB-KW"/>
</dbReference>
<dbReference type="EC" id="3.1.1.116" evidence="14"/>
<keyword evidence="6" id="KW-0479">Metal-binding</keyword>
<keyword evidence="5" id="KW-0812">Transmembrane</keyword>
<dbReference type="Pfam" id="PF01764">
    <property type="entry name" value="Lipase_3"/>
    <property type="match status" value="1"/>
</dbReference>
<comment type="caution">
    <text evidence="16">The sequence shown here is derived from an EMBL/GenBank/DDBJ whole genome shotgun (WGS) entry which is preliminary data.</text>
</comment>